<protein>
    <submittedName>
        <fullName evidence="1">PIN domain-containing protein</fullName>
    </submittedName>
</protein>
<dbReference type="SUPFAM" id="SSF88723">
    <property type="entry name" value="PIN domain-like"/>
    <property type="match status" value="1"/>
</dbReference>
<organism evidence="1">
    <name type="scientific">Planktothricoides raciborskii GIHE-MW2</name>
    <dbReference type="NCBI Taxonomy" id="2792601"/>
    <lineage>
        <taxon>Bacteria</taxon>
        <taxon>Bacillati</taxon>
        <taxon>Cyanobacteriota</taxon>
        <taxon>Cyanophyceae</taxon>
        <taxon>Oscillatoriophycideae</taxon>
        <taxon>Oscillatoriales</taxon>
        <taxon>Oscillatoriaceae</taxon>
        <taxon>Planktothricoides</taxon>
    </lineage>
</organism>
<dbReference type="EMBL" id="CP159837">
    <property type="protein sequence ID" value="XCM36277.1"/>
    <property type="molecule type" value="Genomic_DNA"/>
</dbReference>
<dbReference type="RefSeq" id="WP_054464786.1">
    <property type="nucleotide sequence ID" value="NZ_CP159837.1"/>
</dbReference>
<sequence length="135" mass="15598">MTICDASPLIALINSGDRNHQRCLEILPYLSDPLITTCACFTEAMYLLGRYGGWFAQQELWDYVSDEILVIHHHSLNELTRMESLMAQYQNVPMDLADASLVAMAEVLHQRQIFTLDRDFYIYRLWGNQSIEVVP</sequence>
<dbReference type="AlphaFoldDB" id="A0AAU8JAS0"/>
<accession>A0AAU8JAS0</accession>
<dbReference type="InterPro" id="IPR029060">
    <property type="entry name" value="PIN-like_dom_sf"/>
</dbReference>
<name>A0AAU8JAS0_9CYAN</name>
<gene>
    <name evidence="1" type="ORF">ABWT76_005027</name>
</gene>
<reference evidence="1" key="1">
    <citation type="submission" date="2024-07" db="EMBL/GenBank/DDBJ databases">
        <authorList>
            <person name="Kim Y.J."/>
            <person name="Jeong J.Y."/>
        </authorList>
    </citation>
    <scope>NUCLEOTIDE SEQUENCE</scope>
    <source>
        <strain evidence="1">GIHE-MW2</strain>
    </source>
</reference>
<evidence type="ECO:0000313" key="1">
    <source>
        <dbReference type="EMBL" id="XCM36277.1"/>
    </source>
</evidence>
<proteinExistence type="predicted"/>
<dbReference type="Gene3D" id="3.40.50.1010">
    <property type="entry name" value="5'-nuclease"/>
    <property type="match status" value="1"/>
</dbReference>